<dbReference type="Gene3D" id="2.120.10.80">
    <property type="entry name" value="Kelch-type beta propeller"/>
    <property type="match status" value="2"/>
</dbReference>
<dbReference type="RefSeq" id="WP_054535081.1">
    <property type="nucleotide sequence ID" value="NZ_LGKP01000022.1"/>
</dbReference>
<comment type="caution">
    <text evidence="6">The sequence shown here is derived from an EMBL/GenBank/DDBJ whole genome shotgun (WGS) entry which is preliminary data.</text>
</comment>
<feature type="domain" description="HTH luxR-type" evidence="5">
    <location>
        <begin position="1"/>
        <end position="65"/>
    </location>
</feature>
<dbReference type="AlphaFoldDB" id="A0A0P6YRV9"/>
<dbReference type="InterPro" id="IPR006652">
    <property type="entry name" value="Kelch_1"/>
</dbReference>
<evidence type="ECO:0000259" key="5">
    <source>
        <dbReference type="PROSITE" id="PS50043"/>
    </source>
</evidence>
<dbReference type="GO" id="GO:0006355">
    <property type="term" value="P:regulation of DNA-templated transcription"/>
    <property type="evidence" value="ECO:0007669"/>
    <property type="project" value="InterPro"/>
</dbReference>
<dbReference type="InterPro" id="IPR016032">
    <property type="entry name" value="Sig_transdc_resp-reg_C-effctor"/>
</dbReference>
<dbReference type="CDD" id="cd06170">
    <property type="entry name" value="LuxR_C_like"/>
    <property type="match status" value="1"/>
</dbReference>
<dbReference type="GO" id="GO:0003677">
    <property type="term" value="F:DNA binding"/>
    <property type="evidence" value="ECO:0007669"/>
    <property type="project" value="InterPro"/>
</dbReference>
<dbReference type="OrthoDB" id="1806906at2"/>
<dbReference type="Pfam" id="PF00196">
    <property type="entry name" value="GerE"/>
    <property type="match status" value="1"/>
</dbReference>
<organism evidence="6 7">
    <name type="scientific">Herpetosiphon geysericola</name>
    <dbReference type="NCBI Taxonomy" id="70996"/>
    <lineage>
        <taxon>Bacteria</taxon>
        <taxon>Bacillati</taxon>
        <taxon>Chloroflexota</taxon>
        <taxon>Chloroflexia</taxon>
        <taxon>Herpetosiphonales</taxon>
        <taxon>Herpetosiphonaceae</taxon>
        <taxon>Herpetosiphon</taxon>
    </lineage>
</organism>
<evidence type="ECO:0000256" key="2">
    <source>
        <dbReference type="ARBA" id="ARBA00022737"/>
    </source>
</evidence>
<accession>A0A0P6YRV9</accession>
<evidence type="ECO:0000313" key="6">
    <source>
        <dbReference type="EMBL" id="KPL86000.1"/>
    </source>
</evidence>
<dbReference type="PANTHER" id="PTHR46260">
    <property type="entry name" value="RING-TYPE DOMAIN-CONTAINING PROTEIN"/>
    <property type="match status" value="1"/>
</dbReference>
<dbReference type="STRING" id="70996.SE18_13995"/>
<dbReference type="PROSITE" id="PS50043">
    <property type="entry name" value="HTH_LUXR_2"/>
    <property type="match status" value="1"/>
</dbReference>
<keyword evidence="7" id="KW-1185">Reference proteome</keyword>
<keyword evidence="4" id="KW-0812">Transmembrane</keyword>
<reference evidence="6 7" key="1">
    <citation type="submission" date="2015-07" db="EMBL/GenBank/DDBJ databases">
        <title>Whole genome sequence of Herpetosiphon geysericola DSM 7119.</title>
        <authorList>
            <person name="Hemp J."/>
            <person name="Ward L.M."/>
            <person name="Pace L.A."/>
            <person name="Fischer W.W."/>
        </authorList>
    </citation>
    <scope>NUCLEOTIDE SEQUENCE [LARGE SCALE GENOMIC DNA]</scope>
    <source>
        <strain evidence="6 7">DSM 7119</strain>
    </source>
</reference>
<dbReference type="Pfam" id="PF24681">
    <property type="entry name" value="Kelch_KLHDC2_KLHL20_DRC7"/>
    <property type="match status" value="1"/>
</dbReference>
<feature type="transmembrane region" description="Helical" evidence="4">
    <location>
        <begin position="137"/>
        <end position="160"/>
    </location>
</feature>
<dbReference type="InterPro" id="IPR015915">
    <property type="entry name" value="Kelch-typ_b-propeller"/>
</dbReference>
<dbReference type="SMART" id="SM00612">
    <property type="entry name" value="Kelch"/>
    <property type="match status" value="4"/>
</dbReference>
<keyword evidence="4" id="KW-1133">Transmembrane helix</keyword>
<dbReference type="Proteomes" id="UP000050277">
    <property type="component" value="Unassembled WGS sequence"/>
</dbReference>
<dbReference type="SUPFAM" id="SSF117281">
    <property type="entry name" value="Kelch motif"/>
    <property type="match status" value="1"/>
</dbReference>
<dbReference type="Gene3D" id="1.10.10.10">
    <property type="entry name" value="Winged helix-like DNA-binding domain superfamily/Winged helix DNA-binding domain"/>
    <property type="match status" value="1"/>
</dbReference>
<evidence type="ECO:0000313" key="7">
    <source>
        <dbReference type="Proteomes" id="UP000050277"/>
    </source>
</evidence>
<dbReference type="SMART" id="SM00421">
    <property type="entry name" value="HTH_LUXR"/>
    <property type="match status" value="1"/>
</dbReference>
<dbReference type="PANTHER" id="PTHR46260:SF3">
    <property type="entry name" value="RING-TYPE DOMAIN-CONTAINING PROTEIN"/>
    <property type="match status" value="1"/>
</dbReference>
<dbReference type="EMBL" id="LGKP01000022">
    <property type="protein sequence ID" value="KPL86000.1"/>
    <property type="molecule type" value="Genomic_DNA"/>
</dbReference>
<dbReference type="InterPro" id="IPR036388">
    <property type="entry name" value="WH-like_DNA-bd_sf"/>
</dbReference>
<dbReference type="PRINTS" id="PR00038">
    <property type="entry name" value="HTHLUXR"/>
</dbReference>
<keyword evidence="4" id="KW-0472">Membrane</keyword>
<keyword evidence="1" id="KW-0880">Kelch repeat</keyword>
<name>A0A0P6YRV9_9CHLR</name>
<evidence type="ECO:0000256" key="3">
    <source>
        <dbReference type="SAM" id="MobiDB-lite"/>
    </source>
</evidence>
<feature type="region of interest" description="Disordered" evidence="3">
    <location>
        <begin position="77"/>
        <end position="101"/>
    </location>
</feature>
<keyword evidence="2" id="KW-0677">Repeat</keyword>
<dbReference type="InterPro" id="IPR051746">
    <property type="entry name" value="Kelch_domain_containing_8"/>
</dbReference>
<sequence>MSEQSPLSEREIEVLQQLALGASNNEIANTLVISPNTVKVHIRNIYAKLGVLSRTEATLEAVRRGLIEVAINPTLAPEPEVGPAEPEAMVTSPSSEPTPAEPVQATNLVQPTLAPTPDPITPVLTQPTNQITIPRGYALAILGVLGGLIVAVMAIGWFVVRNNITPTTQPAPTTVVSNMWQPLTALPQPTYQHTGVFLADSLIVIGGNTDTGVVAQTWQLNLATGAWRELAPKPTAVAASGAVQIAGQIYVAGGRDKNGNASKSFEIFDLAQNRWQSGPAMPEARANAMVAAIDGKVYVFGGESESVIAATSFIYSPDSKSWSQGAPIPLPLRDAALAQSGSDVVLIGGQTTSGPNLKTWRLQTGVWQALADLPAPRIDAGAVYITNQIYLVGGAEGDQPVLVLQNNLWTITDLRTGHALSEHLVLSNARDIYSIGGWNGTNALAETRSWTPITNIFLPGVGR</sequence>
<protein>
    <recommendedName>
        <fullName evidence="5">HTH luxR-type domain-containing protein</fullName>
    </recommendedName>
</protein>
<evidence type="ECO:0000256" key="4">
    <source>
        <dbReference type="SAM" id="Phobius"/>
    </source>
</evidence>
<dbReference type="InterPro" id="IPR000792">
    <property type="entry name" value="Tscrpt_reg_LuxR_C"/>
</dbReference>
<gene>
    <name evidence="6" type="ORF">SE18_13995</name>
</gene>
<evidence type="ECO:0000256" key="1">
    <source>
        <dbReference type="ARBA" id="ARBA00022441"/>
    </source>
</evidence>
<dbReference type="PROSITE" id="PS00622">
    <property type="entry name" value="HTH_LUXR_1"/>
    <property type="match status" value="1"/>
</dbReference>
<dbReference type="SUPFAM" id="SSF46894">
    <property type="entry name" value="C-terminal effector domain of the bipartite response regulators"/>
    <property type="match status" value="1"/>
</dbReference>
<proteinExistence type="predicted"/>